<gene>
    <name evidence="5" type="ORF">HLPR_12830</name>
</gene>
<dbReference type="PROSITE" id="PS50005">
    <property type="entry name" value="TPR"/>
    <property type="match status" value="1"/>
</dbReference>
<dbReference type="InterPro" id="IPR011009">
    <property type="entry name" value="Kinase-like_dom_sf"/>
</dbReference>
<dbReference type="PANTHER" id="PTHR45138">
    <property type="entry name" value="REGULATORY COMPONENTS OF SENSORY TRANSDUCTION SYSTEM"/>
    <property type="match status" value="1"/>
</dbReference>
<comment type="subcellular location">
    <subcellularLocation>
        <location evidence="1">Membrane</location>
        <topology evidence="1">Single-pass membrane protein</topology>
    </subcellularLocation>
</comment>
<dbReference type="InterPro" id="IPR029787">
    <property type="entry name" value="Nucleotide_cyclase"/>
</dbReference>
<dbReference type="Gene3D" id="3.30.200.20">
    <property type="entry name" value="Phosphorylase Kinase, domain 1"/>
    <property type="match status" value="1"/>
</dbReference>
<evidence type="ECO:0000259" key="3">
    <source>
        <dbReference type="PROSITE" id="PS50011"/>
    </source>
</evidence>
<dbReference type="Gene3D" id="3.40.50.300">
    <property type="entry name" value="P-loop containing nucleotide triphosphate hydrolases"/>
    <property type="match status" value="1"/>
</dbReference>
<dbReference type="Gene3D" id="3.30.70.270">
    <property type="match status" value="1"/>
</dbReference>
<dbReference type="SUPFAM" id="SSF52540">
    <property type="entry name" value="P-loop containing nucleoside triphosphate hydrolases"/>
    <property type="match status" value="1"/>
</dbReference>
<feature type="domain" description="Protein kinase" evidence="3">
    <location>
        <begin position="8"/>
        <end position="254"/>
    </location>
</feature>
<dbReference type="PANTHER" id="PTHR45138:SF9">
    <property type="entry name" value="DIGUANYLATE CYCLASE DGCM-RELATED"/>
    <property type="match status" value="1"/>
</dbReference>
<dbReference type="RefSeq" id="WP_338537249.1">
    <property type="nucleotide sequence ID" value="NZ_AP028654.1"/>
</dbReference>
<dbReference type="PROSITE" id="PS50011">
    <property type="entry name" value="PROTEIN_KINASE_DOM"/>
    <property type="match status" value="1"/>
</dbReference>
<dbReference type="Pfam" id="PF00069">
    <property type="entry name" value="Pkinase"/>
    <property type="match status" value="1"/>
</dbReference>
<dbReference type="InterPro" id="IPR000160">
    <property type="entry name" value="GGDEF_dom"/>
</dbReference>
<dbReference type="CDD" id="cd01949">
    <property type="entry name" value="GGDEF"/>
    <property type="match status" value="1"/>
</dbReference>
<evidence type="ECO:0000256" key="2">
    <source>
        <dbReference type="PROSITE-ProRule" id="PRU00339"/>
    </source>
</evidence>
<dbReference type="EMBL" id="AP028654">
    <property type="protein sequence ID" value="BEP28952.1"/>
    <property type="molecule type" value="Genomic_DNA"/>
</dbReference>
<dbReference type="Pfam" id="PF00990">
    <property type="entry name" value="GGDEF"/>
    <property type="match status" value="1"/>
</dbReference>
<dbReference type="SMART" id="SM00220">
    <property type="entry name" value="S_TKc"/>
    <property type="match status" value="1"/>
</dbReference>
<dbReference type="InterPro" id="IPR050469">
    <property type="entry name" value="Diguanylate_Cyclase"/>
</dbReference>
<dbReference type="GO" id="GO:0016020">
    <property type="term" value="C:membrane"/>
    <property type="evidence" value="ECO:0007669"/>
    <property type="project" value="UniProtKB-SubCell"/>
</dbReference>
<protein>
    <submittedName>
        <fullName evidence="5">Diguanylate cyclase</fullName>
    </submittedName>
</protein>
<dbReference type="KEGG" id="hprf:HLPR_12830"/>
<dbReference type="SMART" id="SM00028">
    <property type="entry name" value="TPR"/>
    <property type="match status" value="5"/>
</dbReference>
<proteinExistence type="predicted"/>
<dbReference type="InterPro" id="IPR000719">
    <property type="entry name" value="Prot_kinase_dom"/>
</dbReference>
<dbReference type="Proteomes" id="UP001321786">
    <property type="component" value="Chromosome"/>
</dbReference>
<evidence type="ECO:0000259" key="4">
    <source>
        <dbReference type="PROSITE" id="PS50887"/>
    </source>
</evidence>
<dbReference type="SMART" id="SM00267">
    <property type="entry name" value="GGDEF"/>
    <property type="match status" value="1"/>
</dbReference>
<sequence length="1787" mass="211291">MKFINKRYKILREISEDGTGKTYLASDIKKRLKKIFLKVFTLEESNEVLIKDLIKNFIKLKSIASDNIAEIYNFELIEVLDGKINKRVQYFYTYEYYDRKNLVDYQELSYDETRQVIFEVIKVLEYLHFRGFVYRYLSFENIKFLRKDNKIKAVFNNLVHIEMFDKSYRLNLLKCSSFIAPEVLWDSKFFYKSDIFSFGYFLYYLFYKYDIEKSSIYEVYDNIENKMFEIIRKMISTFRNERYFSINEVSKNVLALLRLEKIEMEGIKYNKVQNKTLFVGRKNELNYINSFLNTETSEKKKSIIFYGEKGIGKTKLLNEIYLSQKYLGENVFIIDVVKSESQFFNFTIMLNLIARKIEFDSSLIKKYGADLTKLDPKLCRKFNIEPSKILDGNMENLKISNRIYNFLKELSKLHKIILIIDNIDNFSEYEKNIFTHMNNLDPLSKIKIVSTSDELISSDIFFNECLVNNQVVIKRLMRFNYDESNKYIRELMGINYLPTTFTTKLMRDIGGNPLELKTVINDLFRKKRIYVNEMNTWVIKDVEDLDVIIRNMSKSDGNFLKFLENTSKFELNILRIISSFENAVNLNILIKILNIGISDLDKTLLKYIECGILIKKLNDFGFSIAYKNYGEKKYILDLIDNVKKINMHRVNTAILLENSSRNSIEFDEEIVFQLLFSYEYKKAIDYLVDYADKLSKKRLFAQSIEHLENALDIYTDHEVLEIDFIKILFKIGISYFKNHNYKKAYDVFSEVNSLSKELNNTKEFIDSNIYISKIFNKQLRFEESEKILLENINLSKEKGYTIGEFDSALMLCKTYLKKNEPMKLKDTSIFYINFTEAIDEKKYYSKFLNEYAKYEHMTGNFEEALKNFEQCYEIFSNYSMKEELNVLLNNIGVIYNDYYGLNSKARFYFKKSISNLNINSNIEMKIIYYINIGESFYNDDEYLQSIHYLNKAYSLSEEAEDSYYLFTVSLNKCFLFIKINNYEKAYSILKKLEIDYKTMNNKKSIDNNYYFVHIEYYLSIKNYLLAEIWINKFTAINGKSSNRIKMYSFALKNYKNKLISDSKIIDRKNIISFINTTINLNEIASFRKILFEIIKKISNNREVFAVKEILNLDNALREIYDSDNLKTKRKISEVVFVNNRIKHYNEILLDEKNVLLKEDKWYIYKLIADEYYSVKDYYNAINNYYNALDIIKDLTDKIYIDHKLDFLHNDEVKLDLRNRIVSLKNKVIKNNKKDAKLKYSDMKYSDINDYFDFSSISDFYNDEKFVKKINKSFNANINLSIESIEKLVIEFTLNEKYNLSLILKYFIQKSFADFGYIYITNELGKIVDYIASDDERIVTNIEDFIKKSGSTEKGVLLSKIYYNENNYLLTKEQKSIICLPIKEESAVDDTDKYEFKRESDGYNFTKRTVGYIYLESGKIFNNFTSETLNHFIDINKMVYLMVENYNLKTLSTRDKLTEVLLRGRIEEIFSKELFKSKQISSNFSVVMSDIDKFKNINDTYGHLKGDEVLKRIGKILNSSLRKTDKVGRYGGEEFIMILPNTNTEEAYKICEKIRNNIYGYFLDEGNVLVTMSFGISSYPNDGINEQELVEKADKALYFSKNNGRNLTTVWNKQIENDSERFNRLSGVISGDISNDSRNVQAIINVLDLIKINIRKNDKLLIASKNLLDITEAEYCTIVKYSNDSNLSYTCKKSTDNWIKYDYIDSEFIEKYRGRTKGEYFVNWNNIIRTTIKNEINWNSCIVSPVVINSKTEGLIILNVRISEKEFDANDFNFVESISPIVGAIFNS</sequence>
<name>A0AAU9EE65_9FIRM</name>
<dbReference type="GO" id="GO:0004672">
    <property type="term" value="F:protein kinase activity"/>
    <property type="evidence" value="ECO:0007669"/>
    <property type="project" value="InterPro"/>
</dbReference>
<accession>A0AAU9EE65</accession>
<dbReference type="NCBIfam" id="TIGR00254">
    <property type="entry name" value="GGDEF"/>
    <property type="match status" value="1"/>
</dbReference>
<organism evidence="5 6">
    <name type="scientific">Helicovermis profundi</name>
    <dbReference type="NCBI Taxonomy" id="3065157"/>
    <lineage>
        <taxon>Bacteria</taxon>
        <taxon>Bacillati</taxon>
        <taxon>Bacillota</taxon>
        <taxon>Clostridia</taxon>
        <taxon>Helicovermis</taxon>
    </lineage>
</organism>
<dbReference type="Gene3D" id="1.25.40.10">
    <property type="entry name" value="Tetratricopeptide repeat domain"/>
    <property type="match status" value="1"/>
</dbReference>
<evidence type="ECO:0000313" key="6">
    <source>
        <dbReference type="Proteomes" id="UP001321786"/>
    </source>
</evidence>
<dbReference type="InterPro" id="IPR043128">
    <property type="entry name" value="Rev_trsase/Diguanyl_cyclase"/>
</dbReference>
<dbReference type="InterPro" id="IPR011990">
    <property type="entry name" value="TPR-like_helical_dom_sf"/>
</dbReference>
<dbReference type="SUPFAM" id="SSF55073">
    <property type="entry name" value="Nucleotide cyclase"/>
    <property type="match status" value="1"/>
</dbReference>
<feature type="domain" description="GGDEF" evidence="4">
    <location>
        <begin position="1481"/>
        <end position="1612"/>
    </location>
</feature>
<keyword evidence="6" id="KW-1185">Reference proteome</keyword>
<dbReference type="GO" id="GO:0005524">
    <property type="term" value="F:ATP binding"/>
    <property type="evidence" value="ECO:0007669"/>
    <property type="project" value="InterPro"/>
</dbReference>
<evidence type="ECO:0000313" key="5">
    <source>
        <dbReference type="EMBL" id="BEP28952.1"/>
    </source>
</evidence>
<dbReference type="SUPFAM" id="SSF48452">
    <property type="entry name" value="TPR-like"/>
    <property type="match status" value="2"/>
</dbReference>
<dbReference type="InterPro" id="IPR019734">
    <property type="entry name" value="TPR_rpt"/>
</dbReference>
<evidence type="ECO:0000256" key="1">
    <source>
        <dbReference type="ARBA" id="ARBA00004167"/>
    </source>
</evidence>
<dbReference type="SUPFAM" id="SSF56112">
    <property type="entry name" value="Protein kinase-like (PK-like)"/>
    <property type="match status" value="1"/>
</dbReference>
<dbReference type="Gene3D" id="1.10.510.10">
    <property type="entry name" value="Transferase(Phosphotransferase) domain 1"/>
    <property type="match status" value="1"/>
</dbReference>
<dbReference type="FunFam" id="3.30.70.270:FF:000001">
    <property type="entry name" value="Diguanylate cyclase domain protein"/>
    <property type="match status" value="1"/>
</dbReference>
<dbReference type="PROSITE" id="PS50887">
    <property type="entry name" value="GGDEF"/>
    <property type="match status" value="1"/>
</dbReference>
<keyword evidence="2" id="KW-0802">TPR repeat</keyword>
<feature type="repeat" description="TPR" evidence="2">
    <location>
        <begin position="725"/>
        <end position="758"/>
    </location>
</feature>
<dbReference type="InterPro" id="IPR027417">
    <property type="entry name" value="P-loop_NTPase"/>
</dbReference>
<dbReference type="GO" id="GO:0052621">
    <property type="term" value="F:diguanylate cyclase activity"/>
    <property type="evidence" value="ECO:0007669"/>
    <property type="project" value="TreeGrafter"/>
</dbReference>
<reference evidence="5 6" key="1">
    <citation type="submission" date="2023-08" db="EMBL/GenBank/DDBJ databases">
        <title>Helicovermis profunda gen. nov., sp. nov., a novel mesophilic, fermentative bacterium within the Bacillota from a deep-sea hydrothermal vent chimney.</title>
        <authorList>
            <person name="Miyazaki U."/>
            <person name="Mizutani D."/>
            <person name="Hashimoto Y."/>
            <person name="Tame A."/>
            <person name="Sawayama S."/>
            <person name="Miyazaki J."/>
            <person name="Takai K."/>
            <person name="Nakagawa S."/>
        </authorList>
    </citation>
    <scope>NUCLEOTIDE SEQUENCE [LARGE SCALE GENOMIC DNA]</scope>
    <source>
        <strain evidence="5 6">S502</strain>
    </source>
</reference>